<dbReference type="RefSeq" id="WP_261606620.1">
    <property type="nucleotide sequence ID" value="NZ_JAODOR010000008.1"/>
</dbReference>
<evidence type="ECO:0000256" key="6">
    <source>
        <dbReference type="ARBA" id="ARBA00023288"/>
    </source>
</evidence>
<feature type="signal peptide" evidence="7">
    <location>
        <begin position="1"/>
        <end position="29"/>
    </location>
</feature>
<proteinExistence type="inferred from homology"/>
<dbReference type="SUPFAM" id="SSF53850">
    <property type="entry name" value="Periplasmic binding protein-like II"/>
    <property type="match status" value="1"/>
</dbReference>
<dbReference type="PROSITE" id="PS51257">
    <property type="entry name" value="PROKAR_LIPOPROTEIN"/>
    <property type="match status" value="1"/>
</dbReference>
<evidence type="ECO:0000313" key="9">
    <source>
        <dbReference type="Proteomes" id="UP001300496"/>
    </source>
</evidence>
<keyword evidence="4" id="KW-0472">Membrane</keyword>
<dbReference type="PANTHER" id="PTHR30429:SF3">
    <property type="entry name" value="LIPOPROTEIN"/>
    <property type="match status" value="1"/>
</dbReference>
<dbReference type="PANTHER" id="PTHR30429">
    <property type="entry name" value="D-METHIONINE-BINDING LIPOPROTEIN METQ"/>
    <property type="match status" value="1"/>
</dbReference>
<evidence type="ECO:0000313" key="8">
    <source>
        <dbReference type="EMBL" id="MCT9002085.1"/>
    </source>
</evidence>
<organism evidence="8 9">
    <name type="scientific">Microbacterium memoriense</name>
    <dbReference type="NCBI Taxonomy" id="2978350"/>
    <lineage>
        <taxon>Bacteria</taxon>
        <taxon>Bacillati</taxon>
        <taxon>Actinomycetota</taxon>
        <taxon>Actinomycetes</taxon>
        <taxon>Micrococcales</taxon>
        <taxon>Microbacteriaceae</taxon>
        <taxon>Microbacterium</taxon>
    </lineage>
</organism>
<comment type="caution">
    <text evidence="8">The sequence shown here is derived from an EMBL/GenBank/DDBJ whole genome shotgun (WGS) entry which is preliminary data.</text>
</comment>
<comment type="subcellular location">
    <subcellularLocation>
        <location evidence="1">Membrane</location>
        <topology evidence="1">Lipid-anchor</topology>
    </subcellularLocation>
</comment>
<reference evidence="8 9" key="1">
    <citation type="journal article" date="2024" name="Int. J. Syst. Evol. Microbiol.">
        <title>Microbacterium memoriense sp. nov., a member of the Actinomycetota from marine beach sediment of the north coast of Portugal.</title>
        <authorList>
            <person name="Santos J.D.N.D."/>
            <person name="Klimek D."/>
            <person name="Calusinska M."/>
            <person name="Lobo-da-Cunha A."/>
            <person name="Catita J."/>
            <person name="Goncalves H."/>
            <person name="Gonzalez I."/>
            <person name="Lage O.M."/>
        </authorList>
    </citation>
    <scope>NUCLEOTIDE SEQUENCE [LARGE SCALE GENOMIC DNA]</scope>
    <source>
        <strain evidence="8 9">PMIC_1C1B</strain>
    </source>
</reference>
<evidence type="ECO:0000256" key="5">
    <source>
        <dbReference type="ARBA" id="ARBA00023139"/>
    </source>
</evidence>
<keyword evidence="3 7" id="KW-0732">Signal</keyword>
<dbReference type="Gene3D" id="3.40.190.10">
    <property type="entry name" value="Periplasmic binding protein-like II"/>
    <property type="match status" value="2"/>
</dbReference>
<accession>A0ABT2PBU9</accession>
<dbReference type="Pfam" id="PF03180">
    <property type="entry name" value="Lipoprotein_9"/>
    <property type="match status" value="1"/>
</dbReference>
<protein>
    <submittedName>
        <fullName evidence="8">MetQ/NlpA family ABC transporter substrate-binding protein</fullName>
    </submittedName>
</protein>
<evidence type="ECO:0000256" key="3">
    <source>
        <dbReference type="ARBA" id="ARBA00022729"/>
    </source>
</evidence>
<dbReference type="InterPro" id="IPR004872">
    <property type="entry name" value="Lipoprotein_NlpA"/>
</dbReference>
<evidence type="ECO:0000256" key="4">
    <source>
        <dbReference type="ARBA" id="ARBA00023136"/>
    </source>
</evidence>
<evidence type="ECO:0000256" key="2">
    <source>
        <dbReference type="ARBA" id="ARBA00008973"/>
    </source>
</evidence>
<keyword evidence="9" id="KW-1185">Reference proteome</keyword>
<sequence>MSKPTILRGKGLAAAALALPLALLLGACAGGSSDPAATDGAATETVRIGVVGAGDPYWETYTEAAAAEGIEVEIVNFDSYDQPNPALSAGELDLNQFQHIIYLATYNVAADDDLQPIGATAIYPLGLYSTKYSDVDDIADGDTIAVPNDESNQARALLVLQSAGLIELKDGGSIFSTVADIEDGSKVNVEAVAADFTASSLPDFAGAVVNNDFVAKSGLTSDQLLAQDDPADESAFPYINIFAAKAEDAENPTYLKLVQIYQETQAVQDGVVEASSGTAVLLTTPVADLVTSLTDTEDSIRAQQ</sequence>
<gene>
    <name evidence="8" type="ORF">N4R40_06875</name>
</gene>
<keyword evidence="5" id="KW-0564">Palmitate</keyword>
<comment type="similarity">
    <text evidence="2">Belongs to the NlpA lipoprotein family.</text>
</comment>
<keyword evidence="6" id="KW-0449">Lipoprotein</keyword>
<dbReference type="Proteomes" id="UP001300496">
    <property type="component" value="Unassembled WGS sequence"/>
</dbReference>
<evidence type="ECO:0000256" key="7">
    <source>
        <dbReference type="SAM" id="SignalP"/>
    </source>
</evidence>
<evidence type="ECO:0000256" key="1">
    <source>
        <dbReference type="ARBA" id="ARBA00004635"/>
    </source>
</evidence>
<name>A0ABT2PBU9_9MICO</name>
<feature type="chain" id="PRO_5045367246" evidence="7">
    <location>
        <begin position="30"/>
        <end position="304"/>
    </location>
</feature>
<dbReference type="EMBL" id="JAODOR010000008">
    <property type="protein sequence ID" value="MCT9002085.1"/>
    <property type="molecule type" value="Genomic_DNA"/>
</dbReference>